<evidence type="ECO:0000256" key="1">
    <source>
        <dbReference type="SAM" id="MobiDB-lite"/>
    </source>
</evidence>
<dbReference type="Proteomes" id="UP000298061">
    <property type="component" value="Unassembled WGS sequence"/>
</dbReference>
<name>A0A4Y9ZHD3_9AGAM</name>
<keyword evidence="3" id="KW-1185">Reference proteome</keyword>
<protein>
    <submittedName>
        <fullName evidence="2">Uncharacterized protein</fullName>
    </submittedName>
</protein>
<evidence type="ECO:0000313" key="3">
    <source>
        <dbReference type="Proteomes" id="UP000298061"/>
    </source>
</evidence>
<comment type="caution">
    <text evidence="2">The sequence shown here is derived from an EMBL/GenBank/DDBJ whole genome shotgun (WGS) entry which is preliminary data.</text>
</comment>
<proteinExistence type="predicted"/>
<organism evidence="2 3">
    <name type="scientific">Hericium alpestre</name>
    <dbReference type="NCBI Taxonomy" id="135208"/>
    <lineage>
        <taxon>Eukaryota</taxon>
        <taxon>Fungi</taxon>
        <taxon>Dikarya</taxon>
        <taxon>Basidiomycota</taxon>
        <taxon>Agaricomycotina</taxon>
        <taxon>Agaricomycetes</taxon>
        <taxon>Russulales</taxon>
        <taxon>Hericiaceae</taxon>
        <taxon>Hericium</taxon>
    </lineage>
</organism>
<sequence length="140" mass="15426">MYSQPNNSEASLPSPSSSQSHLSTPPPTPPRPVRKQPHQIRLQPIGVDPNCIVGKVLTCVRRSPIHPSISLDFADDTTYQLRVDGYSPTYPGIPREFEMNSAMYPLLHAEGGRADVRLTVSHCRFVSLTPMSSLLEDMVG</sequence>
<accession>A0A4Y9ZHD3</accession>
<dbReference type="AlphaFoldDB" id="A0A4Y9ZHD3"/>
<feature type="compositionally biased region" description="Low complexity" evidence="1">
    <location>
        <begin position="11"/>
        <end position="23"/>
    </location>
</feature>
<gene>
    <name evidence="2" type="ORF">EWM64_g9857</name>
</gene>
<dbReference type="OrthoDB" id="3197787at2759"/>
<evidence type="ECO:0000313" key="2">
    <source>
        <dbReference type="EMBL" id="TFY74155.1"/>
    </source>
</evidence>
<feature type="region of interest" description="Disordered" evidence="1">
    <location>
        <begin position="1"/>
        <end position="37"/>
    </location>
</feature>
<dbReference type="EMBL" id="SFCI01002264">
    <property type="protein sequence ID" value="TFY74155.1"/>
    <property type="molecule type" value="Genomic_DNA"/>
</dbReference>
<feature type="compositionally biased region" description="Polar residues" evidence="1">
    <location>
        <begin position="1"/>
        <end position="10"/>
    </location>
</feature>
<reference evidence="2 3" key="1">
    <citation type="submission" date="2019-02" db="EMBL/GenBank/DDBJ databases">
        <title>Genome sequencing of the rare red list fungi Hericium alpestre (H. flagellum).</title>
        <authorList>
            <person name="Buettner E."/>
            <person name="Kellner H."/>
        </authorList>
    </citation>
    <scope>NUCLEOTIDE SEQUENCE [LARGE SCALE GENOMIC DNA]</scope>
    <source>
        <strain evidence="2 3">DSM 108284</strain>
    </source>
</reference>